<evidence type="ECO:0000256" key="3">
    <source>
        <dbReference type="ARBA" id="ARBA00023125"/>
    </source>
</evidence>
<dbReference type="PROSITE" id="PS00715">
    <property type="entry name" value="SIGMA70_1"/>
    <property type="match status" value="1"/>
</dbReference>
<dbReference type="GO" id="GO:0006352">
    <property type="term" value="P:DNA-templated transcription initiation"/>
    <property type="evidence" value="ECO:0007669"/>
    <property type="project" value="InterPro"/>
</dbReference>
<dbReference type="InterPro" id="IPR013324">
    <property type="entry name" value="RNA_pol_sigma_r3/r4-like"/>
</dbReference>
<evidence type="ECO:0000256" key="2">
    <source>
        <dbReference type="ARBA" id="ARBA00023082"/>
    </source>
</evidence>
<dbReference type="Proteomes" id="UP000593890">
    <property type="component" value="Chromosome"/>
</dbReference>
<protein>
    <submittedName>
        <fullName evidence="6">RNA polymerase sigma-F factor</fullName>
    </submittedName>
</protein>
<keyword evidence="3" id="KW-0238">DNA-binding</keyword>
<dbReference type="Pfam" id="PF04542">
    <property type="entry name" value="Sigma70_r2"/>
    <property type="match status" value="1"/>
</dbReference>
<dbReference type="SUPFAM" id="SSF88659">
    <property type="entry name" value="Sigma3 and sigma4 domains of RNA polymerase sigma factors"/>
    <property type="match status" value="2"/>
</dbReference>
<dbReference type="SUPFAM" id="SSF88946">
    <property type="entry name" value="Sigma2 domain of RNA polymerase sigma factors"/>
    <property type="match status" value="1"/>
</dbReference>
<dbReference type="Pfam" id="PF04539">
    <property type="entry name" value="Sigma70_r3"/>
    <property type="match status" value="1"/>
</dbReference>
<dbReference type="InterPro" id="IPR007627">
    <property type="entry name" value="RNA_pol_sigma70_r2"/>
</dbReference>
<dbReference type="InterPro" id="IPR007630">
    <property type="entry name" value="RNA_pol_sigma70_r4"/>
</dbReference>
<keyword evidence="7" id="KW-1185">Reference proteome</keyword>
<dbReference type="InterPro" id="IPR050239">
    <property type="entry name" value="Sigma-70_RNA_pol_init_factors"/>
</dbReference>
<dbReference type="RefSeq" id="WP_099323088.1">
    <property type="nucleotide sequence ID" value="NZ_AP023321.1"/>
</dbReference>
<dbReference type="GO" id="GO:0003677">
    <property type="term" value="F:DNA binding"/>
    <property type="evidence" value="ECO:0007669"/>
    <property type="project" value="UniProtKB-KW"/>
</dbReference>
<keyword evidence="1" id="KW-0805">Transcription regulation</keyword>
<dbReference type="InterPro" id="IPR007624">
    <property type="entry name" value="RNA_pol_sigma70_r3"/>
</dbReference>
<proteinExistence type="predicted"/>
<evidence type="ECO:0000256" key="1">
    <source>
        <dbReference type="ARBA" id="ARBA00023015"/>
    </source>
</evidence>
<evidence type="ECO:0000313" key="7">
    <source>
        <dbReference type="Proteomes" id="UP000593890"/>
    </source>
</evidence>
<evidence type="ECO:0000313" key="6">
    <source>
        <dbReference type="EMBL" id="BCI59565.1"/>
    </source>
</evidence>
<keyword evidence="2" id="KW-0731">Sigma factor</keyword>
<gene>
    <name evidence="6" type="primary">sigF</name>
    <name evidence="6" type="ORF">C12CBH8_02040</name>
</gene>
<dbReference type="GO" id="GO:0016987">
    <property type="term" value="F:sigma factor activity"/>
    <property type="evidence" value="ECO:0007669"/>
    <property type="project" value="UniProtKB-KW"/>
</dbReference>
<dbReference type="CDD" id="cd06171">
    <property type="entry name" value="Sigma70_r4"/>
    <property type="match status" value="1"/>
</dbReference>
<dbReference type="Pfam" id="PF04545">
    <property type="entry name" value="Sigma70_r4"/>
    <property type="match status" value="1"/>
</dbReference>
<sequence>MSAAVQDRWGLDDLVSQNLGLVHSCAHRFKGRGIEYEDLFQAGCMGLVKAAKGFDEGRGVRFSTYAVPVILGEMKRLFRDGGTVKVGRTLKELSIKAVRAREHLSNALGRDPTVGELAKELGVEPEEAAEAISASLPPVSLTAGEEEGGGQIDIPVEAPEDKLSDLIALKEVVSELPPKDRKLIVLRYFGGKTQTETADVLGMTQVQVSRREKVILRELRKQLTG</sequence>
<dbReference type="EMBL" id="AP023321">
    <property type="protein sequence ID" value="BCI59565.1"/>
    <property type="molecule type" value="Genomic_DNA"/>
</dbReference>
<dbReference type="PRINTS" id="PR00046">
    <property type="entry name" value="SIGMA70FCT"/>
</dbReference>
<organism evidence="6 7">
    <name type="scientific">Solibaculum mannosilyticum</name>
    <dbReference type="NCBI Taxonomy" id="2780922"/>
    <lineage>
        <taxon>Bacteria</taxon>
        <taxon>Bacillati</taxon>
        <taxon>Bacillota</taxon>
        <taxon>Clostridia</taxon>
        <taxon>Eubacteriales</taxon>
        <taxon>Oscillospiraceae</taxon>
        <taxon>Solibaculum</taxon>
    </lineage>
</organism>
<dbReference type="InterPro" id="IPR013325">
    <property type="entry name" value="RNA_pol_sigma_r2"/>
</dbReference>
<accession>A0A7I8D0T3</accession>
<dbReference type="InterPro" id="IPR000943">
    <property type="entry name" value="RNA_pol_sigma70"/>
</dbReference>
<dbReference type="PANTHER" id="PTHR30603">
    <property type="entry name" value="RNA POLYMERASE SIGMA FACTOR RPO"/>
    <property type="match status" value="1"/>
</dbReference>
<feature type="domain" description="RNA polymerase sigma-70" evidence="5">
    <location>
        <begin position="38"/>
        <end position="51"/>
    </location>
</feature>
<evidence type="ECO:0000256" key="4">
    <source>
        <dbReference type="ARBA" id="ARBA00023163"/>
    </source>
</evidence>
<dbReference type="NCBIfam" id="TIGR02937">
    <property type="entry name" value="sigma70-ECF"/>
    <property type="match status" value="1"/>
</dbReference>
<reference evidence="7" key="1">
    <citation type="submission" date="2020-07" db="EMBL/GenBank/DDBJ databases">
        <title>Complete genome sequencing of Clostridia bacterium strain 12CBH8.</title>
        <authorList>
            <person name="Sakamoto M."/>
            <person name="Murakami T."/>
            <person name="Mori H."/>
        </authorList>
    </citation>
    <scope>NUCLEOTIDE SEQUENCE [LARGE SCALE GENOMIC DNA]</scope>
    <source>
        <strain evidence="7">12CBH8</strain>
    </source>
</reference>
<name>A0A7I8D0T3_9FIRM</name>
<keyword evidence="4" id="KW-0804">Transcription</keyword>
<dbReference type="Gene3D" id="1.10.10.10">
    <property type="entry name" value="Winged helix-like DNA-binding domain superfamily/Winged helix DNA-binding domain"/>
    <property type="match status" value="2"/>
</dbReference>
<dbReference type="AlphaFoldDB" id="A0A7I8D0T3"/>
<dbReference type="InterPro" id="IPR036388">
    <property type="entry name" value="WH-like_DNA-bd_sf"/>
</dbReference>
<evidence type="ECO:0000259" key="5">
    <source>
        <dbReference type="PROSITE" id="PS00715"/>
    </source>
</evidence>
<dbReference type="Gene3D" id="1.20.120.1810">
    <property type="match status" value="1"/>
</dbReference>
<dbReference type="PANTHER" id="PTHR30603:SF17">
    <property type="entry name" value="RNA POLYMERASE SIGMA-G FACTOR"/>
    <property type="match status" value="1"/>
</dbReference>
<dbReference type="KEGG" id="sman:C12CBH8_02040"/>
<dbReference type="InterPro" id="IPR014284">
    <property type="entry name" value="RNA_pol_sigma-70_dom"/>
</dbReference>